<dbReference type="NCBIfam" id="NF041918">
    <property type="entry name" value="SAMP1"/>
    <property type="match status" value="1"/>
</dbReference>
<dbReference type="InterPro" id="IPR012675">
    <property type="entry name" value="Beta-grasp_dom_sf"/>
</dbReference>
<dbReference type="InterPro" id="IPR003749">
    <property type="entry name" value="ThiS/MoaD-like"/>
</dbReference>
<comment type="caution">
    <text evidence="1">The sequence shown here is derived from an EMBL/GenBank/DDBJ whole genome shotgun (WGS) entry which is preliminary data.</text>
</comment>
<protein>
    <submittedName>
        <fullName evidence="1">Molybdenum cofactor biosynthesis protein MoaD</fullName>
    </submittedName>
</protein>
<dbReference type="SUPFAM" id="SSF54285">
    <property type="entry name" value="MoaD/ThiS"/>
    <property type="match status" value="1"/>
</dbReference>
<accession>A0A498H2T2</accession>
<proteinExistence type="predicted"/>
<reference evidence="1 2" key="1">
    <citation type="journal article" date="2015" name="Int. J. Syst. Evol. Microbiol.">
        <title>Methanoculleus taiwanensis sp. nov., a methanogen isolated from deep marine sediment at the deformation front area near Taiwan.</title>
        <authorList>
            <person name="Weng C.Y."/>
            <person name="Chen S.C."/>
            <person name="Lai M.C."/>
            <person name="Wu S.Y."/>
            <person name="Lin S."/>
            <person name="Yang T.F."/>
            <person name="Chen P.C."/>
        </authorList>
    </citation>
    <scope>NUCLEOTIDE SEQUENCE [LARGE SCALE GENOMIC DNA]</scope>
    <source>
        <strain evidence="1 2">CYW4</strain>
    </source>
</reference>
<dbReference type="PANTHER" id="PTHR38031">
    <property type="entry name" value="SULFUR CARRIER PROTEIN SLR0821-RELATED"/>
    <property type="match status" value="1"/>
</dbReference>
<dbReference type="InterPro" id="IPR016155">
    <property type="entry name" value="Mopterin_synth/thiamin_S_b"/>
</dbReference>
<dbReference type="InterPro" id="IPR052045">
    <property type="entry name" value="Sulfur_Carrier/Prot_Modifier"/>
</dbReference>
<dbReference type="Proteomes" id="UP000290932">
    <property type="component" value="Unassembled WGS sequence"/>
</dbReference>
<dbReference type="RefSeq" id="WP_128692876.1">
    <property type="nucleotide sequence ID" value="NZ_LHQS01000001.1"/>
</dbReference>
<evidence type="ECO:0000313" key="2">
    <source>
        <dbReference type="Proteomes" id="UP000290932"/>
    </source>
</evidence>
<dbReference type="PANTHER" id="PTHR38031:SF1">
    <property type="entry name" value="SULFUR CARRIER PROTEIN CYSO"/>
    <property type="match status" value="1"/>
</dbReference>
<dbReference type="EMBL" id="LHQS01000001">
    <property type="protein sequence ID" value="RXE57113.1"/>
    <property type="molecule type" value="Genomic_DNA"/>
</dbReference>
<dbReference type="AlphaFoldDB" id="A0A498H2T2"/>
<sequence>MQVKVRAFAGLREALGGERLVEISNGATMKGLLDAVGGTSATAAAALFEESGELKGHVILMRNGKRVGRADIETLALAEGDEIALFPPVAGG</sequence>
<keyword evidence="2" id="KW-1185">Reference proteome</keyword>
<dbReference type="OrthoDB" id="98357at2157"/>
<dbReference type="InterPro" id="IPR010038">
    <property type="entry name" value="MoaD_arc-typ"/>
</dbReference>
<name>A0A498H2T2_9EURY</name>
<dbReference type="NCBIfam" id="TIGR01687">
    <property type="entry name" value="moaD_arch"/>
    <property type="match status" value="1"/>
</dbReference>
<dbReference type="Gene3D" id="3.10.20.30">
    <property type="match status" value="1"/>
</dbReference>
<evidence type="ECO:0000313" key="1">
    <source>
        <dbReference type="EMBL" id="RXE57113.1"/>
    </source>
</evidence>
<dbReference type="Pfam" id="PF02597">
    <property type="entry name" value="ThiS"/>
    <property type="match status" value="1"/>
</dbReference>
<gene>
    <name evidence="1" type="ORF">ABH15_03025</name>
</gene>
<dbReference type="InterPro" id="IPR054834">
    <property type="entry name" value="SAMP1_3"/>
</dbReference>
<dbReference type="CDD" id="cd17040">
    <property type="entry name" value="Ubl_MoaD_like"/>
    <property type="match status" value="1"/>
</dbReference>
<organism evidence="1 2">
    <name type="scientific">Methanoculleus taiwanensis</name>
    <dbReference type="NCBI Taxonomy" id="1550565"/>
    <lineage>
        <taxon>Archaea</taxon>
        <taxon>Methanobacteriati</taxon>
        <taxon>Methanobacteriota</taxon>
        <taxon>Stenosarchaea group</taxon>
        <taxon>Methanomicrobia</taxon>
        <taxon>Methanomicrobiales</taxon>
        <taxon>Methanomicrobiaceae</taxon>
        <taxon>Methanoculleus</taxon>
    </lineage>
</organism>